<evidence type="ECO:0000313" key="3">
    <source>
        <dbReference type="Proteomes" id="UP000181998"/>
    </source>
</evidence>
<protein>
    <recommendedName>
        <fullName evidence="4">Type II secretory pathway, pseudopilin PulG</fullName>
    </recommendedName>
</protein>
<name>A0A1H9C4I4_9PROT</name>
<dbReference type="RefSeq" id="WP_074720271.1">
    <property type="nucleotide sequence ID" value="NZ_FOFX01000012.1"/>
</dbReference>
<dbReference type="STRING" id="44577.ATY38_05850"/>
<dbReference type="EMBL" id="FOFX01000012">
    <property type="protein sequence ID" value="SEP95881.1"/>
    <property type="molecule type" value="Genomic_DNA"/>
</dbReference>
<dbReference type="Proteomes" id="UP000181998">
    <property type="component" value="Unassembled WGS sequence"/>
</dbReference>
<evidence type="ECO:0000256" key="1">
    <source>
        <dbReference type="SAM" id="MobiDB-lite"/>
    </source>
</evidence>
<dbReference type="AlphaFoldDB" id="A0A1H9C4I4"/>
<proteinExistence type="predicted"/>
<organism evidence="2 3">
    <name type="scientific">Nitrosomonas ureae</name>
    <dbReference type="NCBI Taxonomy" id="44577"/>
    <lineage>
        <taxon>Bacteria</taxon>
        <taxon>Pseudomonadati</taxon>
        <taxon>Pseudomonadota</taxon>
        <taxon>Betaproteobacteria</taxon>
        <taxon>Nitrosomonadales</taxon>
        <taxon>Nitrosomonadaceae</taxon>
        <taxon>Nitrosomonas</taxon>
    </lineage>
</organism>
<feature type="compositionally biased region" description="Polar residues" evidence="1">
    <location>
        <begin position="125"/>
        <end position="135"/>
    </location>
</feature>
<accession>A0A1H9C4I4</accession>
<feature type="compositionally biased region" description="Low complexity" evidence="1">
    <location>
        <begin position="109"/>
        <end position="124"/>
    </location>
</feature>
<sequence length="306" mass="31664">MSRLENGFVYLWALFSVALSGVIMAGAAQVWQAKSQRDKETELLFIGEQFRKAIMSYHNTGTKQYPEKLEDLLQDSRAINVQRHIRKIYLDPITNSEDWGLIEETPANTQAGAATSQSNAASNQRPGTNPSSTTNPGAASGLGATSGSSATSNNPTATANPGAATSSGLAPNANPAAGSTTGQTSGNNPAPTTSSGMSSNIGKRIIGVYSLSERKPIKKDKFPEVYAKFSEAKTYQDWKFIYKPGEGTGAKGAASQQNQPSAPGAAPAKGSPLSPQSSQGSSSSASPFASPSSPAPAKGASPFGSQ</sequence>
<feature type="region of interest" description="Disordered" evidence="1">
    <location>
        <begin position="242"/>
        <end position="306"/>
    </location>
</feature>
<gene>
    <name evidence="2" type="ORF">SAMN05421510_101252</name>
</gene>
<feature type="compositionally biased region" description="Polar residues" evidence="1">
    <location>
        <begin position="177"/>
        <end position="200"/>
    </location>
</feature>
<feature type="region of interest" description="Disordered" evidence="1">
    <location>
        <begin position="109"/>
        <end position="200"/>
    </location>
</feature>
<feature type="compositionally biased region" description="Low complexity" evidence="1">
    <location>
        <begin position="260"/>
        <end position="306"/>
    </location>
</feature>
<evidence type="ECO:0000313" key="2">
    <source>
        <dbReference type="EMBL" id="SEP95881.1"/>
    </source>
</evidence>
<feature type="compositionally biased region" description="Low complexity" evidence="1">
    <location>
        <begin position="136"/>
        <end position="168"/>
    </location>
</feature>
<reference evidence="2 3" key="1">
    <citation type="submission" date="2016-10" db="EMBL/GenBank/DDBJ databases">
        <authorList>
            <person name="de Groot N.N."/>
        </authorList>
    </citation>
    <scope>NUCLEOTIDE SEQUENCE [LARGE SCALE GENOMIC DNA]</scope>
    <source>
        <strain evidence="2 3">Nm9</strain>
    </source>
</reference>
<evidence type="ECO:0008006" key="4">
    <source>
        <dbReference type="Google" id="ProtNLM"/>
    </source>
</evidence>
<dbReference type="OrthoDB" id="5608857at2"/>